<dbReference type="RefSeq" id="WP_256608817.1">
    <property type="nucleotide sequence ID" value="NZ_JANIBL010000155.1"/>
</dbReference>
<name>A0ABT1TZ25_9GAMM</name>
<evidence type="ECO:0000313" key="1">
    <source>
        <dbReference type="EMBL" id="MCQ8120020.1"/>
    </source>
</evidence>
<proteinExistence type="predicted"/>
<dbReference type="Proteomes" id="UP001524570">
    <property type="component" value="Unassembled WGS sequence"/>
</dbReference>
<organism evidence="1 2">
    <name type="scientific">Methylomonas rosea</name>
    <dbReference type="NCBI Taxonomy" id="2952227"/>
    <lineage>
        <taxon>Bacteria</taxon>
        <taxon>Pseudomonadati</taxon>
        <taxon>Pseudomonadota</taxon>
        <taxon>Gammaproteobacteria</taxon>
        <taxon>Methylococcales</taxon>
        <taxon>Methylococcaceae</taxon>
        <taxon>Methylomonas</taxon>
    </lineage>
</organism>
<sequence length="150" mass="16234">GSAPEVDEIRCSAVLLRRQILESPAAGTLHPSARSRIVQGKSPDFLLPIKERCARAGISYKYHLGAKMFLSAYVHTHPIALHQLTNFKAGDPNSLTLLSVPIRYAMAFLAKSLELMRTLFGEVLPLPDEPSKTAIIVWAGIAAEGVSSGK</sequence>
<dbReference type="EMBL" id="JANIBL010000155">
    <property type="protein sequence ID" value="MCQ8120020.1"/>
    <property type="molecule type" value="Genomic_DNA"/>
</dbReference>
<comment type="caution">
    <text evidence="1">The sequence shown here is derived from an EMBL/GenBank/DDBJ whole genome shotgun (WGS) entry which is preliminary data.</text>
</comment>
<keyword evidence="2" id="KW-1185">Reference proteome</keyword>
<accession>A0ABT1TZ25</accession>
<protein>
    <submittedName>
        <fullName evidence="1">Uncharacterized protein</fullName>
    </submittedName>
</protein>
<gene>
    <name evidence="1" type="ORF">NP589_21605</name>
</gene>
<reference evidence="1 2" key="1">
    <citation type="submission" date="2022-07" db="EMBL/GenBank/DDBJ databases">
        <title>Methylomonas rivi sp. nov., Methylomonas rosea sp. nov., Methylomonas aureus sp. nov. and Methylomonas subterranea sp. nov., four novel methanotrophs isolated from a freshwater creek and the deep terrestrial subsurface.</title>
        <authorList>
            <person name="Abin C."/>
            <person name="Sankaranarayanan K."/>
            <person name="Garner C."/>
            <person name="Sindelar R."/>
            <person name="Kotary K."/>
            <person name="Garner R."/>
            <person name="Barclay S."/>
            <person name="Lawson P."/>
            <person name="Krumholz L."/>
        </authorList>
    </citation>
    <scope>NUCLEOTIDE SEQUENCE [LARGE SCALE GENOMIC DNA]</scope>
    <source>
        <strain evidence="1 2">WSC-7</strain>
    </source>
</reference>
<feature type="non-terminal residue" evidence="1">
    <location>
        <position position="1"/>
    </location>
</feature>
<evidence type="ECO:0000313" key="2">
    <source>
        <dbReference type="Proteomes" id="UP001524570"/>
    </source>
</evidence>